<comment type="caution">
    <text evidence="1">The sequence shown here is derived from an EMBL/GenBank/DDBJ whole genome shotgun (WGS) entry which is preliminary data.</text>
</comment>
<evidence type="ECO:0000313" key="1">
    <source>
        <dbReference type="EMBL" id="KAI7992296.1"/>
    </source>
</evidence>
<organism evidence="1 2">
    <name type="scientific">Camellia lanceoleosa</name>
    <dbReference type="NCBI Taxonomy" id="1840588"/>
    <lineage>
        <taxon>Eukaryota</taxon>
        <taxon>Viridiplantae</taxon>
        <taxon>Streptophyta</taxon>
        <taxon>Embryophyta</taxon>
        <taxon>Tracheophyta</taxon>
        <taxon>Spermatophyta</taxon>
        <taxon>Magnoliopsida</taxon>
        <taxon>eudicotyledons</taxon>
        <taxon>Gunneridae</taxon>
        <taxon>Pentapetalae</taxon>
        <taxon>asterids</taxon>
        <taxon>Ericales</taxon>
        <taxon>Theaceae</taxon>
        <taxon>Camellia</taxon>
    </lineage>
</organism>
<dbReference type="EMBL" id="CM045770">
    <property type="protein sequence ID" value="KAI7992296.1"/>
    <property type="molecule type" value="Genomic_DNA"/>
</dbReference>
<gene>
    <name evidence="1" type="ORF">LOK49_LG12G02802</name>
</gene>
<reference evidence="1 2" key="1">
    <citation type="journal article" date="2022" name="Plant J.">
        <title>Chromosome-level genome of Camellia lanceoleosa provides a valuable resource for understanding genome evolution and self-incompatibility.</title>
        <authorList>
            <person name="Gong W."/>
            <person name="Xiao S."/>
            <person name="Wang L."/>
            <person name="Liao Z."/>
            <person name="Chang Y."/>
            <person name="Mo W."/>
            <person name="Hu G."/>
            <person name="Li W."/>
            <person name="Zhao G."/>
            <person name="Zhu H."/>
            <person name="Hu X."/>
            <person name="Ji K."/>
            <person name="Xiang X."/>
            <person name="Song Q."/>
            <person name="Yuan D."/>
            <person name="Jin S."/>
            <person name="Zhang L."/>
        </authorList>
    </citation>
    <scope>NUCLEOTIDE SEQUENCE [LARGE SCALE GENOMIC DNA]</scope>
    <source>
        <strain evidence="1">SQ_2022a</strain>
    </source>
</reference>
<sequence length="104" mass="11372">MEGSKDIQVVAATWFLDFCYLAQSFHSCQLSIQPRSLLTAAFSLAPFAAFPCISSSHGEAYFWCKPILLSGQEAESIECNRWAASMAECSETKLADVDLALAVK</sequence>
<evidence type="ECO:0000313" key="2">
    <source>
        <dbReference type="Proteomes" id="UP001060215"/>
    </source>
</evidence>
<proteinExistence type="predicted"/>
<name>A0ACC0FWF6_9ERIC</name>
<dbReference type="Proteomes" id="UP001060215">
    <property type="component" value="Chromosome 13"/>
</dbReference>
<protein>
    <submittedName>
        <fullName evidence="1">Uncharacterized protein</fullName>
    </submittedName>
</protein>
<accession>A0ACC0FWF6</accession>
<keyword evidence="2" id="KW-1185">Reference proteome</keyword>